<keyword evidence="3" id="KW-1185">Reference proteome</keyword>
<dbReference type="Proteomes" id="UP000237684">
    <property type="component" value="Unassembled WGS sequence"/>
</dbReference>
<evidence type="ECO:0000313" key="2">
    <source>
        <dbReference type="EMBL" id="PQV64998.1"/>
    </source>
</evidence>
<dbReference type="Gene3D" id="1.25.40.10">
    <property type="entry name" value="Tetratricopeptide repeat domain"/>
    <property type="match status" value="1"/>
</dbReference>
<dbReference type="InParanoid" id="A0A2S8SW30"/>
<proteinExistence type="predicted"/>
<sequence>MIHRFRIHRFRKRPFFSIASFFVVSLCGCAPSQLASNVSGKTHDPLRGVGASFLAARAFDRAQVALQRDDSAALQRAGLDLRRASNAGFTPRLTGAFAAQLANEASQSAALANLARGEEMIDLLQASEGKYRAALAFAPLKSPEKVLDPITLNSLGYFLADRGTSRADFERAAILTRAAFRTWNIRGNSLGADALSRAQGPQDSLAWALFKLGKFEEARRQQEQVWNISRGMGAADATGEIPFHLAEIYRALGLKEKARQAYFQAMLLPSDIRTKAKIEGALRLLDLAQV</sequence>
<comment type="caution">
    <text evidence="2">The sequence shown here is derived from an EMBL/GenBank/DDBJ whole genome shotgun (WGS) entry which is preliminary data.</text>
</comment>
<keyword evidence="1" id="KW-0732">Signal</keyword>
<dbReference type="EMBL" id="NIGF01000002">
    <property type="protein sequence ID" value="PQV64998.1"/>
    <property type="molecule type" value="Genomic_DNA"/>
</dbReference>
<dbReference type="AlphaFoldDB" id="A0A2S8SW30"/>
<organism evidence="2 3">
    <name type="scientific">Abditibacterium utsteinense</name>
    <dbReference type="NCBI Taxonomy" id="1960156"/>
    <lineage>
        <taxon>Bacteria</taxon>
        <taxon>Pseudomonadati</taxon>
        <taxon>Abditibacteriota</taxon>
        <taxon>Abditibacteriia</taxon>
        <taxon>Abditibacteriales</taxon>
        <taxon>Abditibacteriaceae</taxon>
        <taxon>Abditibacterium</taxon>
    </lineage>
</organism>
<dbReference type="PROSITE" id="PS51257">
    <property type="entry name" value="PROKAR_LIPOPROTEIN"/>
    <property type="match status" value="1"/>
</dbReference>
<reference evidence="2 3" key="1">
    <citation type="journal article" date="2018" name="Syst. Appl. Microbiol.">
        <title>Abditibacterium utsteinense sp. nov., the first cultivated member of candidate phylum FBP, isolated from ice-free Antarctic soil samples.</title>
        <authorList>
            <person name="Tahon G."/>
            <person name="Tytgat B."/>
            <person name="Lebbe L."/>
            <person name="Carlier A."/>
            <person name="Willems A."/>
        </authorList>
    </citation>
    <scope>NUCLEOTIDE SEQUENCE [LARGE SCALE GENOMIC DNA]</scope>
    <source>
        <strain evidence="2 3">LMG 29911</strain>
    </source>
</reference>
<evidence type="ECO:0000256" key="1">
    <source>
        <dbReference type="SAM" id="SignalP"/>
    </source>
</evidence>
<protein>
    <recommendedName>
        <fullName evidence="4">Tetratricopeptide repeat-containing protein</fullName>
    </recommendedName>
</protein>
<dbReference type="InterPro" id="IPR011990">
    <property type="entry name" value="TPR-like_helical_dom_sf"/>
</dbReference>
<gene>
    <name evidence="2" type="ORF">B1R32_1025</name>
</gene>
<accession>A0A2S8SW30</accession>
<dbReference type="SUPFAM" id="SSF48452">
    <property type="entry name" value="TPR-like"/>
    <property type="match status" value="1"/>
</dbReference>
<evidence type="ECO:0008006" key="4">
    <source>
        <dbReference type="Google" id="ProtNLM"/>
    </source>
</evidence>
<feature type="chain" id="PRO_5015640035" description="Tetratricopeptide repeat-containing protein" evidence="1">
    <location>
        <begin position="36"/>
        <end position="290"/>
    </location>
</feature>
<evidence type="ECO:0000313" key="3">
    <source>
        <dbReference type="Proteomes" id="UP000237684"/>
    </source>
</evidence>
<name>A0A2S8SW30_9BACT</name>
<feature type="signal peptide" evidence="1">
    <location>
        <begin position="1"/>
        <end position="35"/>
    </location>
</feature>